<name>A0AAJ6AJ04_9MICC</name>
<dbReference type="EMBL" id="CP122566">
    <property type="protein sequence ID" value="WGH94175.1"/>
    <property type="molecule type" value="Genomic_DNA"/>
</dbReference>
<reference evidence="1 2" key="1">
    <citation type="submission" date="2023-03" db="EMBL/GenBank/DDBJ databases">
        <title>Complete genome sequences of several Auritidibacter ignavus strains isolated from ear infections.</title>
        <authorList>
            <person name="Baehr T."/>
            <person name="Baumhoegger A.M."/>
        </authorList>
    </citation>
    <scope>NUCLEOTIDE SEQUENCE [LARGE SCALE GENOMIC DNA]</scope>
    <source>
        <strain evidence="1 2">BABAE-6</strain>
    </source>
</reference>
<sequence>MTEMPSPYDIIQDERIDGLSELVTPYYKPPGEQEYSFPVVGQGVSSEMFQQISRAAGTGVFVQHDAEGAQSPYRLTRLPGGDAETNAKNQMMLRTSNATGRSEAAIEGFFHTQLEDMPVSFPPVTTPTTYYLALTYDPRREEEEAGPISVEVHANKLPTTHGRKHIVLYTLRREPNQLLTQATTQQHKPWLGHVINVWRYNDLPEPTSVEYGTFAVVINHQKGNGGVPDLYTNRSGHGWISILQDDKFDVTYLQNNWENYRGFGNLKGTISRGVVHLQGTVRRGAWIAGRNIATVHRRAAPAKTCFLDVRSASSTNRPDIRINADGEIFINGTGGIGNPSFLTFDGVSYPLGA</sequence>
<keyword evidence="2" id="KW-1185">Reference proteome</keyword>
<protein>
    <submittedName>
        <fullName evidence="1">Uncharacterized protein</fullName>
    </submittedName>
</protein>
<organism evidence="1 2">
    <name type="scientific">Auritidibacter ignavus</name>
    <dbReference type="NCBI Taxonomy" id="678932"/>
    <lineage>
        <taxon>Bacteria</taxon>
        <taxon>Bacillati</taxon>
        <taxon>Actinomycetota</taxon>
        <taxon>Actinomycetes</taxon>
        <taxon>Micrococcales</taxon>
        <taxon>Micrococcaceae</taxon>
        <taxon>Auritidibacter</taxon>
    </lineage>
</organism>
<dbReference type="Proteomes" id="UP001224674">
    <property type="component" value="Chromosome"/>
</dbReference>
<accession>A0AAJ6AJ04</accession>
<gene>
    <name evidence="1" type="ORF">QDX21_05115</name>
</gene>
<dbReference type="AlphaFoldDB" id="A0AAJ6AJ04"/>
<evidence type="ECO:0000313" key="1">
    <source>
        <dbReference type="EMBL" id="WGH94175.1"/>
    </source>
</evidence>
<proteinExistence type="predicted"/>
<dbReference type="RefSeq" id="WP_279675293.1">
    <property type="nucleotide sequence ID" value="NZ_CP122566.1"/>
</dbReference>
<evidence type="ECO:0000313" key="2">
    <source>
        <dbReference type="Proteomes" id="UP001224674"/>
    </source>
</evidence>